<dbReference type="RefSeq" id="WP_163744938.1">
    <property type="nucleotide sequence ID" value="NZ_JAAGOA010000034.1"/>
</dbReference>
<comment type="caution">
    <text evidence="2">The sequence shown here is derived from an EMBL/GenBank/DDBJ whole genome shotgun (WGS) entry which is preliminary data.</text>
</comment>
<feature type="compositionally biased region" description="Basic and acidic residues" evidence="1">
    <location>
        <begin position="180"/>
        <end position="199"/>
    </location>
</feature>
<dbReference type="AlphaFoldDB" id="A0A6L9SK12"/>
<feature type="compositionally biased region" description="Acidic residues" evidence="1">
    <location>
        <begin position="138"/>
        <end position="148"/>
    </location>
</feature>
<proteinExistence type="predicted"/>
<feature type="compositionally biased region" description="Low complexity" evidence="1">
    <location>
        <begin position="213"/>
        <end position="229"/>
    </location>
</feature>
<reference evidence="2 3" key="1">
    <citation type="submission" date="2020-02" db="EMBL/GenBank/DDBJ databases">
        <authorList>
            <person name="Li X.-J."/>
            <person name="Han X.-M."/>
        </authorList>
    </citation>
    <scope>NUCLEOTIDE SEQUENCE [LARGE SCALE GENOMIC DNA]</scope>
    <source>
        <strain evidence="2 3">CCTCC AB 2017055</strain>
    </source>
</reference>
<accession>A0A6L9SK12</accession>
<feature type="compositionally biased region" description="Basic and acidic residues" evidence="1">
    <location>
        <begin position="150"/>
        <end position="164"/>
    </location>
</feature>
<dbReference type="EMBL" id="JAAGOA010000034">
    <property type="protein sequence ID" value="NEE04420.1"/>
    <property type="molecule type" value="Genomic_DNA"/>
</dbReference>
<feature type="compositionally biased region" description="Acidic residues" evidence="1">
    <location>
        <begin position="120"/>
        <end position="131"/>
    </location>
</feature>
<gene>
    <name evidence="2" type="ORF">G1H10_30060</name>
</gene>
<feature type="region of interest" description="Disordered" evidence="1">
    <location>
        <begin position="57"/>
        <end position="261"/>
    </location>
</feature>
<protein>
    <submittedName>
        <fullName evidence="2">Uncharacterized protein</fullName>
    </submittedName>
</protein>
<feature type="compositionally biased region" description="Basic and acidic residues" evidence="1">
    <location>
        <begin position="57"/>
        <end position="89"/>
    </location>
</feature>
<sequence>MLETLGAFVATVAGKAVLGTAAVAVGVGGAHAAGVVDVPGLPQAASATAEAQVAAAHDKDGASARAEAEAEASADHGVDGDEISDRATDGDPVEGGKAFGVDVAEKATGGVPDVNLPDVDLPDVDLPDVDLPDNCVFPDDEEGDDSTPDLEAKQDSAAEGRADDIVQDLAEGTPAEDLPEECRKDDEAPRPDMPEKPDLPEVPDVQTPDVEVPETPGSPETPESPETPGDTLPEDLPADGSEVADEHRPEDLPGGLAEVRP</sequence>
<evidence type="ECO:0000313" key="3">
    <source>
        <dbReference type="Proteomes" id="UP000475214"/>
    </source>
</evidence>
<evidence type="ECO:0000256" key="1">
    <source>
        <dbReference type="SAM" id="MobiDB-lite"/>
    </source>
</evidence>
<keyword evidence="3" id="KW-1185">Reference proteome</keyword>
<name>A0A6L9SK12_9ACTN</name>
<dbReference type="Proteomes" id="UP000475214">
    <property type="component" value="Unassembled WGS sequence"/>
</dbReference>
<evidence type="ECO:0000313" key="2">
    <source>
        <dbReference type="EMBL" id="NEE04420.1"/>
    </source>
</evidence>
<organism evidence="2 3">
    <name type="scientific">Phytoactinopolyspora halotolerans</name>
    <dbReference type="NCBI Taxonomy" id="1981512"/>
    <lineage>
        <taxon>Bacteria</taxon>
        <taxon>Bacillati</taxon>
        <taxon>Actinomycetota</taxon>
        <taxon>Actinomycetes</taxon>
        <taxon>Jiangellales</taxon>
        <taxon>Jiangellaceae</taxon>
        <taxon>Phytoactinopolyspora</taxon>
    </lineage>
</organism>